<organism evidence="1 2">
    <name type="scientific">Autumnicola musiva</name>
    <dbReference type="NCBI Taxonomy" id="3075589"/>
    <lineage>
        <taxon>Bacteria</taxon>
        <taxon>Pseudomonadati</taxon>
        <taxon>Bacteroidota</taxon>
        <taxon>Flavobacteriia</taxon>
        <taxon>Flavobacteriales</taxon>
        <taxon>Flavobacteriaceae</taxon>
        <taxon>Autumnicola</taxon>
    </lineage>
</organism>
<dbReference type="Proteomes" id="UP001262582">
    <property type="component" value="Unassembled WGS sequence"/>
</dbReference>
<evidence type="ECO:0000313" key="1">
    <source>
        <dbReference type="EMBL" id="MDT0678710.1"/>
    </source>
</evidence>
<evidence type="ECO:0000313" key="2">
    <source>
        <dbReference type="Proteomes" id="UP001262582"/>
    </source>
</evidence>
<sequence length="297" mass="34201">MGCNQKTEEKTEYEIAYDEIDAALNNNSTPVVLDHFYITLDSSTYSNLKRSKFLQDSYASIDNGLPDFDMVESHTSSFYIRGEEHYIEILGPDNSFGEPVGRNGIGFLLDNDKDFHVGQELNISKKSGKFLTASDTTTYNINGEDVIWYQPFFTTGSIATELYTWYSYYNPGFINALYNKKSSKYERSEFLEPVYDDEKLFQAITAIELICTKADFLRIVNELHLLNQQLIQNKGSFKVRLNDIDLMLALDPELEKSYIKNIHCKLNREDSTSLNFGRFEIINSGKKSVWKFNDNQP</sequence>
<dbReference type="InterPro" id="IPR043869">
    <property type="entry name" value="DUF5829"/>
</dbReference>
<protein>
    <submittedName>
        <fullName evidence="1">DUF5829 family protein</fullName>
    </submittedName>
</protein>
<gene>
    <name evidence="1" type="ORF">RM539_19205</name>
</gene>
<comment type="caution">
    <text evidence="1">The sequence shown here is derived from an EMBL/GenBank/DDBJ whole genome shotgun (WGS) entry which is preliminary data.</text>
</comment>
<dbReference type="Pfam" id="PF19147">
    <property type="entry name" value="DUF5829"/>
    <property type="match status" value="1"/>
</dbReference>
<accession>A0ABU3DBG7</accession>
<proteinExistence type="predicted"/>
<keyword evidence="2" id="KW-1185">Reference proteome</keyword>
<dbReference type="EMBL" id="JAVRHK010000032">
    <property type="protein sequence ID" value="MDT0678710.1"/>
    <property type="molecule type" value="Genomic_DNA"/>
</dbReference>
<dbReference type="RefSeq" id="WP_311505043.1">
    <property type="nucleotide sequence ID" value="NZ_JAVRHK010000032.1"/>
</dbReference>
<reference evidence="1 2" key="1">
    <citation type="submission" date="2023-09" db="EMBL/GenBank/DDBJ databases">
        <authorList>
            <person name="Rey-Velasco X."/>
        </authorList>
    </citation>
    <scope>NUCLEOTIDE SEQUENCE [LARGE SCALE GENOMIC DNA]</scope>
    <source>
        <strain evidence="1 2">F117</strain>
    </source>
</reference>
<name>A0ABU3DBG7_9FLAO</name>